<dbReference type="InterPro" id="IPR047579">
    <property type="entry name" value="DD_CABYR_SP17"/>
</dbReference>
<feature type="region of interest" description="Disordered" evidence="1">
    <location>
        <begin position="221"/>
        <end position="269"/>
    </location>
</feature>
<organism evidence="2 3">
    <name type="scientific">Helicoverpa armigera</name>
    <name type="common">Cotton bollworm</name>
    <name type="synonym">Heliothis armigera</name>
    <dbReference type="NCBI Taxonomy" id="29058"/>
    <lineage>
        <taxon>Eukaryota</taxon>
        <taxon>Metazoa</taxon>
        <taxon>Ecdysozoa</taxon>
        <taxon>Arthropoda</taxon>
        <taxon>Hexapoda</taxon>
        <taxon>Insecta</taxon>
        <taxon>Pterygota</taxon>
        <taxon>Neoptera</taxon>
        <taxon>Endopterygota</taxon>
        <taxon>Lepidoptera</taxon>
        <taxon>Glossata</taxon>
        <taxon>Ditrysia</taxon>
        <taxon>Noctuoidea</taxon>
        <taxon>Noctuidae</taxon>
        <taxon>Heliothinae</taxon>
        <taxon>Helicoverpa</taxon>
    </lineage>
</organism>
<evidence type="ECO:0000313" key="3">
    <source>
        <dbReference type="Proteomes" id="UP000249218"/>
    </source>
</evidence>
<evidence type="ECO:0000256" key="1">
    <source>
        <dbReference type="SAM" id="MobiDB-lite"/>
    </source>
</evidence>
<dbReference type="OrthoDB" id="26525at2759"/>
<dbReference type="SUPFAM" id="SSF47391">
    <property type="entry name" value="Dimerization-anchoring domain of cAMP-dependent PK regulatory subunit"/>
    <property type="match status" value="1"/>
</dbReference>
<reference evidence="2 3" key="1">
    <citation type="journal article" date="2017" name="BMC Biol.">
        <title>Genomic innovations, transcriptional plasticity and gene loss underlying the evolution and divergence of two highly polyphagous and invasive Helicoverpa pest species.</title>
        <authorList>
            <person name="Pearce S.L."/>
            <person name="Clarke D.F."/>
            <person name="East P.D."/>
            <person name="Elfekih S."/>
            <person name="Gordon K.H."/>
            <person name="Jermiin L.S."/>
            <person name="McGaughran A."/>
            <person name="Oakeshott J.G."/>
            <person name="Papanikolaou A."/>
            <person name="Perera O.P."/>
            <person name="Rane R.V."/>
            <person name="Richards S."/>
            <person name="Tay W.T."/>
            <person name="Walsh T.K."/>
            <person name="Anderson A."/>
            <person name="Anderson C.J."/>
            <person name="Asgari S."/>
            <person name="Board P.G."/>
            <person name="Bretschneider A."/>
            <person name="Campbell P.M."/>
            <person name="Chertemps T."/>
            <person name="Christeller J.T."/>
            <person name="Coppin C.W."/>
            <person name="Downes S.J."/>
            <person name="Duan G."/>
            <person name="Farnsworth C.A."/>
            <person name="Good R.T."/>
            <person name="Han L.B."/>
            <person name="Han Y.C."/>
            <person name="Hatje K."/>
            <person name="Horne I."/>
            <person name="Huang Y.P."/>
            <person name="Hughes D.S."/>
            <person name="Jacquin-Joly E."/>
            <person name="James W."/>
            <person name="Jhangiani S."/>
            <person name="Kollmar M."/>
            <person name="Kuwar S.S."/>
            <person name="Li S."/>
            <person name="Liu N.Y."/>
            <person name="Maibeche M.T."/>
            <person name="Miller J.R."/>
            <person name="Montagne N."/>
            <person name="Perry T."/>
            <person name="Qu J."/>
            <person name="Song S.V."/>
            <person name="Sutton G.G."/>
            <person name="Vogel H."/>
            <person name="Walenz B.P."/>
            <person name="Xu W."/>
            <person name="Zhang H.J."/>
            <person name="Zou Z."/>
            <person name="Batterham P."/>
            <person name="Edwards O.R."/>
            <person name="Feyereisen R."/>
            <person name="Gibbs R.A."/>
            <person name="Heckel D.G."/>
            <person name="McGrath A."/>
            <person name="Robin C."/>
            <person name="Scherer S.E."/>
            <person name="Worley K.C."/>
            <person name="Wu Y.D."/>
        </authorList>
    </citation>
    <scope>NUCLEOTIDE SEQUENCE [LARGE SCALE GENOMIC DNA]</scope>
    <source>
        <strain evidence="2">Harm_GR_Male_#8</strain>
        <tissue evidence="2">Whole organism</tissue>
    </source>
</reference>
<dbReference type="Gene3D" id="1.20.890.10">
    <property type="entry name" value="cAMP-dependent protein kinase regulatory subunit, dimerization-anchoring domain"/>
    <property type="match status" value="1"/>
</dbReference>
<accession>A0A2W1BZN8</accession>
<feature type="compositionally biased region" description="Polar residues" evidence="1">
    <location>
        <begin position="246"/>
        <end position="266"/>
    </location>
</feature>
<name>A0A2W1BZN8_HELAM</name>
<dbReference type="Proteomes" id="UP000249218">
    <property type="component" value="Unassembled WGS sequence"/>
</dbReference>
<evidence type="ECO:0008006" key="4">
    <source>
        <dbReference type="Google" id="ProtNLM"/>
    </source>
</evidence>
<gene>
    <name evidence="2" type="primary">HaOG203527</name>
    <name evidence="2" type="ORF">B5X24_HaOG203527</name>
</gene>
<feature type="compositionally biased region" description="Basic and acidic residues" evidence="1">
    <location>
        <begin position="224"/>
        <end position="237"/>
    </location>
</feature>
<sequence>MLIYYALSCKIVVNKLIETKDMDDLIAPQIKESCRLAMPDGLKELMSDISREVLRYHPQDLYQFIADYLSALLITRENLSIASHICGDMTQCGCEPELQHELKHLGVHEDDIIPARDIIVKCFEKGEVNENSLILKLLRETKIDPNIIPAVLEAIRNAFIRHEARKIVKCESSSECTYDDMMRAAKHTLNLYKGTAPSDEMYNIMAEKIQKTYRAYGVRRHMKPKDLSSKAPAKEGDTQADPNALPDSSNTVSPKTMSSGTVSSDSLTEDPEIAMTLHMSKIRMKTLSSTSVAGSLVNLPHFKPYSADEQGLSDVEEYPEKEHAHMDYTADNPHFSVVYDDKEFFRRDRKISFSDAVPMGEKFELPVSDHHDVSIGFNNSNRSNTSNEKGFVKKVDSNTSSLNEIGSDIIRLEDSDNNNDDILEEFR</sequence>
<dbReference type="EMBL" id="KZ149932">
    <property type="protein sequence ID" value="PZC77293.1"/>
    <property type="molecule type" value="Genomic_DNA"/>
</dbReference>
<keyword evidence="3" id="KW-1185">Reference proteome</keyword>
<protein>
    <recommendedName>
        <fullName evidence="4">RIIa domain-containing protein</fullName>
    </recommendedName>
</protein>
<evidence type="ECO:0000313" key="2">
    <source>
        <dbReference type="EMBL" id="PZC77293.1"/>
    </source>
</evidence>
<dbReference type="AlphaFoldDB" id="A0A2W1BZN8"/>
<dbReference type="CDD" id="cd12100">
    <property type="entry name" value="DD_CABYR_SP17"/>
    <property type="match status" value="1"/>
</dbReference>
<dbReference type="PROSITE" id="PS50096">
    <property type="entry name" value="IQ"/>
    <property type="match status" value="1"/>
</dbReference>
<proteinExistence type="predicted"/>